<dbReference type="PhylomeDB" id="T1JEP8"/>
<dbReference type="GO" id="GO:0030027">
    <property type="term" value="C:lamellipodium"/>
    <property type="evidence" value="ECO:0007669"/>
    <property type="project" value="TreeGrafter"/>
</dbReference>
<dbReference type="AlphaFoldDB" id="T1JEP8"/>
<dbReference type="InterPro" id="IPR011053">
    <property type="entry name" value="Single_hybrid_motif"/>
</dbReference>
<dbReference type="SUPFAM" id="SSF51230">
    <property type="entry name" value="Single hybrid motif"/>
    <property type="match status" value="1"/>
</dbReference>
<comment type="similarity">
    <text evidence="1">Belongs to the ABITRAM family.</text>
</comment>
<reference evidence="4" key="2">
    <citation type="submission" date="2015-02" db="UniProtKB">
        <authorList>
            <consortium name="EnsemblMetazoa"/>
        </authorList>
    </citation>
    <scope>IDENTIFICATION</scope>
</reference>
<dbReference type="GO" id="GO:0005634">
    <property type="term" value="C:nucleus"/>
    <property type="evidence" value="ECO:0007669"/>
    <property type="project" value="TreeGrafter"/>
</dbReference>
<dbReference type="eggNOG" id="KOG3266">
    <property type="taxonomic scope" value="Eukaryota"/>
</dbReference>
<dbReference type="EnsemblMetazoa" id="SMAR012300-RA">
    <property type="protein sequence ID" value="SMAR012300-PA"/>
    <property type="gene ID" value="SMAR012300"/>
</dbReference>
<dbReference type="GO" id="GO:0051015">
    <property type="term" value="F:actin filament binding"/>
    <property type="evidence" value="ECO:0007669"/>
    <property type="project" value="TreeGrafter"/>
</dbReference>
<evidence type="ECO:0000256" key="2">
    <source>
        <dbReference type="ARBA" id="ARBA00019325"/>
    </source>
</evidence>
<dbReference type="GO" id="GO:0030425">
    <property type="term" value="C:dendrite"/>
    <property type="evidence" value="ECO:0007669"/>
    <property type="project" value="TreeGrafter"/>
</dbReference>
<name>T1JEP8_STRMM</name>
<dbReference type="InterPro" id="IPR033753">
    <property type="entry name" value="GCV_H/Fam206"/>
</dbReference>
<dbReference type="PANTHER" id="PTHR13651:SF0">
    <property type="entry name" value="PROTEIN ABITRAM"/>
    <property type="match status" value="1"/>
</dbReference>
<organism evidence="4 5">
    <name type="scientific">Strigamia maritima</name>
    <name type="common">European centipede</name>
    <name type="synonym">Geophilus maritimus</name>
    <dbReference type="NCBI Taxonomy" id="126957"/>
    <lineage>
        <taxon>Eukaryota</taxon>
        <taxon>Metazoa</taxon>
        <taxon>Ecdysozoa</taxon>
        <taxon>Arthropoda</taxon>
        <taxon>Myriapoda</taxon>
        <taxon>Chilopoda</taxon>
        <taxon>Pleurostigmophora</taxon>
        <taxon>Geophilomorpha</taxon>
        <taxon>Linotaeniidae</taxon>
        <taxon>Strigamia</taxon>
    </lineage>
</organism>
<dbReference type="Gene3D" id="2.40.50.100">
    <property type="match status" value="1"/>
</dbReference>
<dbReference type="EMBL" id="JH432127">
    <property type="status" value="NOT_ANNOTATED_CDS"/>
    <property type="molecule type" value="Genomic_DNA"/>
</dbReference>
<dbReference type="GO" id="GO:0030833">
    <property type="term" value="P:regulation of actin filament polymerization"/>
    <property type="evidence" value="ECO:0007669"/>
    <property type="project" value="TreeGrafter"/>
</dbReference>
<keyword evidence="5" id="KW-1185">Reference proteome</keyword>
<dbReference type="Pfam" id="PF01597">
    <property type="entry name" value="GCV_H"/>
    <property type="match status" value="1"/>
</dbReference>
<sequence>MDVNTYLTVGERYYTPSYKTDIKGKENHDQCLLFHSNRICVICIAPTHPLIAENKSIEKVNFQVTEKVNRLENKVSGKSKKGGQWLTEDSPLCNVTCSDGSQYTICSCIKGKLIEVNEKLVSSPHLIIEKPQAEGYIGIVLTPKIGTGQKPQVKLLTADEYMQARKLEKIVKTPTN</sequence>
<dbReference type="PANTHER" id="PTHR13651">
    <property type="entry name" value="PROTEIN ABITRAM"/>
    <property type="match status" value="1"/>
</dbReference>
<protein>
    <recommendedName>
        <fullName evidence="2">Protein Abitram</fullName>
    </recommendedName>
    <alternativeName>
        <fullName evidence="3">Actin-binding transcription modulator</fullName>
    </alternativeName>
</protein>
<evidence type="ECO:0000313" key="4">
    <source>
        <dbReference type="EnsemblMetazoa" id="SMAR012300-PA"/>
    </source>
</evidence>
<dbReference type="Proteomes" id="UP000014500">
    <property type="component" value="Unassembled WGS sequence"/>
</dbReference>
<dbReference type="GO" id="GO:0051489">
    <property type="term" value="P:regulation of filopodium assembly"/>
    <property type="evidence" value="ECO:0007669"/>
    <property type="project" value="TreeGrafter"/>
</dbReference>
<dbReference type="GO" id="GO:0048813">
    <property type="term" value="P:dendrite morphogenesis"/>
    <property type="evidence" value="ECO:0007669"/>
    <property type="project" value="TreeGrafter"/>
</dbReference>
<dbReference type="InterPro" id="IPR039169">
    <property type="entry name" value="Abitram"/>
</dbReference>
<evidence type="ECO:0000256" key="3">
    <source>
        <dbReference type="ARBA" id="ARBA00030463"/>
    </source>
</evidence>
<dbReference type="OMA" id="CIVHCED"/>
<evidence type="ECO:0000313" key="5">
    <source>
        <dbReference type="Proteomes" id="UP000014500"/>
    </source>
</evidence>
<dbReference type="GO" id="GO:0003785">
    <property type="term" value="F:actin monomer binding"/>
    <property type="evidence" value="ECO:0007669"/>
    <property type="project" value="TreeGrafter"/>
</dbReference>
<dbReference type="STRING" id="126957.T1JEP8"/>
<evidence type="ECO:0000256" key="1">
    <source>
        <dbReference type="ARBA" id="ARBA00010764"/>
    </source>
</evidence>
<dbReference type="HOGENOM" id="CLU_107323_1_0_1"/>
<proteinExistence type="inferred from homology"/>
<reference evidence="5" key="1">
    <citation type="submission" date="2011-05" db="EMBL/GenBank/DDBJ databases">
        <authorList>
            <person name="Richards S.R."/>
            <person name="Qu J."/>
            <person name="Jiang H."/>
            <person name="Jhangiani S.N."/>
            <person name="Agravi P."/>
            <person name="Goodspeed R."/>
            <person name="Gross S."/>
            <person name="Mandapat C."/>
            <person name="Jackson L."/>
            <person name="Mathew T."/>
            <person name="Pu L."/>
            <person name="Thornton R."/>
            <person name="Saada N."/>
            <person name="Wilczek-Boney K.B."/>
            <person name="Lee S."/>
            <person name="Kovar C."/>
            <person name="Wu Y."/>
            <person name="Scherer S.E."/>
            <person name="Worley K.C."/>
            <person name="Muzny D.M."/>
            <person name="Gibbs R."/>
        </authorList>
    </citation>
    <scope>NUCLEOTIDE SEQUENCE</scope>
    <source>
        <strain evidence="5">Brora</strain>
    </source>
</reference>
<dbReference type="GO" id="GO:0032433">
    <property type="term" value="C:filopodium tip"/>
    <property type="evidence" value="ECO:0007669"/>
    <property type="project" value="TreeGrafter"/>
</dbReference>
<accession>T1JEP8</accession>